<sequence>MTAKDLNQTSFLRSLVPGIAMTLLWATAPMLLVVFMLFDAEQPIEITRWAGGTLTALIFGAWMARNAGYFDR</sequence>
<accession>A0A5E4YV86</accession>
<dbReference type="OrthoDB" id="9920835at2"/>
<gene>
    <name evidence="2" type="ORF">PTE31013_04845</name>
</gene>
<proteinExistence type="predicted"/>
<evidence type="ECO:0000313" key="3">
    <source>
        <dbReference type="Proteomes" id="UP000334380"/>
    </source>
</evidence>
<keyword evidence="1" id="KW-1133">Transmembrane helix</keyword>
<feature type="transmembrane region" description="Helical" evidence="1">
    <location>
        <begin position="46"/>
        <end position="64"/>
    </location>
</feature>
<feature type="transmembrane region" description="Helical" evidence="1">
    <location>
        <begin position="12"/>
        <end position="40"/>
    </location>
</feature>
<evidence type="ECO:0000313" key="2">
    <source>
        <dbReference type="EMBL" id="VVE52864.1"/>
    </source>
</evidence>
<name>A0A5E4YV86_9BURK</name>
<evidence type="ECO:0000256" key="1">
    <source>
        <dbReference type="SAM" id="Phobius"/>
    </source>
</evidence>
<dbReference type="AlphaFoldDB" id="A0A5E4YV86"/>
<keyword evidence="1" id="KW-0812">Transmembrane</keyword>
<keyword evidence="3" id="KW-1185">Reference proteome</keyword>
<protein>
    <submittedName>
        <fullName evidence="2">Uncharacterized protein</fullName>
    </submittedName>
</protein>
<reference evidence="2 3" key="1">
    <citation type="submission" date="2019-08" db="EMBL/GenBank/DDBJ databases">
        <authorList>
            <person name="Peeters C."/>
        </authorList>
    </citation>
    <scope>NUCLEOTIDE SEQUENCE [LARGE SCALE GENOMIC DNA]</scope>
    <source>
        <strain evidence="2 3">LMG 31013</strain>
    </source>
</reference>
<organism evidence="2 3">
    <name type="scientific">Pandoraea terrigena</name>
    <dbReference type="NCBI Taxonomy" id="2508292"/>
    <lineage>
        <taxon>Bacteria</taxon>
        <taxon>Pseudomonadati</taxon>
        <taxon>Pseudomonadota</taxon>
        <taxon>Betaproteobacteria</taxon>
        <taxon>Burkholderiales</taxon>
        <taxon>Burkholderiaceae</taxon>
        <taxon>Pandoraea</taxon>
    </lineage>
</organism>
<dbReference type="RefSeq" id="WP_150615153.1">
    <property type="nucleotide sequence ID" value="NZ_CABPRU010000019.1"/>
</dbReference>
<dbReference type="Proteomes" id="UP000334380">
    <property type="component" value="Unassembled WGS sequence"/>
</dbReference>
<keyword evidence="1" id="KW-0472">Membrane</keyword>
<dbReference type="EMBL" id="CABPRU010000019">
    <property type="protein sequence ID" value="VVE52864.1"/>
    <property type="molecule type" value="Genomic_DNA"/>
</dbReference>